<organism evidence="2">
    <name type="scientific">hydrothermal vent metagenome</name>
    <dbReference type="NCBI Taxonomy" id="652676"/>
    <lineage>
        <taxon>unclassified sequences</taxon>
        <taxon>metagenomes</taxon>
        <taxon>ecological metagenomes</taxon>
    </lineage>
</organism>
<dbReference type="CDD" id="cd14740">
    <property type="entry name" value="PAAR_4"/>
    <property type="match status" value="1"/>
</dbReference>
<feature type="region of interest" description="Disordered" evidence="1">
    <location>
        <begin position="1"/>
        <end position="20"/>
    </location>
</feature>
<protein>
    <submittedName>
        <fullName evidence="2">Uncharacterized protein</fullName>
    </submittedName>
</protein>
<accession>A0A3B0YE36</accession>
<sequence>MTRSVFANGRSFSHKGSGDKSICSAPDVCKTPIGSAVVPIPYPVISQAADANGYSKSVSIDGNPTALSSSTHTQCSGDAPGSAKGIGSSTTGNITHFSSFSFDIKCEGKGVVRHLDTTTMNNRNTVGMVYGTASPSPDIKEEEFPESPQILRFTLQTLPGLYNDTRFNNEPCTLYADGAQLQKALTDDKGTVEWEHKEGTKQYKVKLITGQEFLVDTVEAWSGDKKKQPLQRLANMGFRSIEYKGDLAVTFNARDEAFRRLHAEQRG</sequence>
<name>A0A3B0YE36_9ZZZZ</name>
<dbReference type="AlphaFoldDB" id="A0A3B0YE36"/>
<gene>
    <name evidence="2" type="ORF">MNBD_GAMMA10-3256</name>
</gene>
<dbReference type="EMBL" id="UOFJ01000227">
    <property type="protein sequence ID" value="VAW66586.1"/>
    <property type="molecule type" value="Genomic_DNA"/>
</dbReference>
<dbReference type="Pfam" id="PF13665">
    <property type="entry name" value="Tox-PAAR-like"/>
    <property type="match status" value="1"/>
</dbReference>
<reference evidence="2" key="1">
    <citation type="submission" date="2018-06" db="EMBL/GenBank/DDBJ databases">
        <authorList>
            <person name="Zhirakovskaya E."/>
        </authorList>
    </citation>
    <scope>NUCLEOTIDE SEQUENCE</scope>
</reference>
<feature type="region of interest" description="Disordered" evidence="1">
    <location>
        <begin position="65"/>
        <end position="87"/>
    </location>
</feature>
<evidence type="ECO:0000313" key="2">
    <source>
        <dbReference type="EMBL" id="VAW66586.1"/>
    </source>
</evidence>
<feature type="compositionally biased region" description="Polar residues" evidence="1">
    <location>
        <begin position="65"/>
        <end position="76"/>
    </location>
</feature>
<proteinExistence type="predicted"/>
<evidence type="ECO:0000256" key="1">
    <source>
        <dbReference type="SAM" id="MobiDB-lite"/>
    </source>
</evidence>